<evidence type="ECO:0000259" key="3">
    <source>
        <dbReference type="Pfam" id="PF02826"/>
    </source>
</evidence>
<dbReference type="Pfam" id="PF02826">
    <property type="entry name" value="2-Hacid_dh_C"/>
    <property type="match status" value="1"/>
</dbReference>
<keyword evidence="2" id="KW-0560">Oxidoreductase</keyword>
<reference evidence="5" key="1">
    <citation type="submission" date="2015-09" db="EMBL/GenBank/DDBJ databases">
        <authorList>
            <person name="Sai Rama Sridatta P."/>
        </authorList>
    </citation>
    <scope>NUCLEOTIDE SEQUENCE [LARGE SCALE GENOMIC DNA]</scope>
</reference>
<dbReference type="Gene3D" id="3.40.50.720">
    <property type="entry name" value="NAD(P)-binding Rossmann-like Domain"/>
    <property type="match status" value="2"/>
</dbReference>
<organism evidence="4 5">
    <name type="scientific">Lates calcarifer</name>
    <name type="common">Barramundi</name>
    <name type="synonym">Holocentrus calcarifer</name>
    <dbReference type="NCBI Taxonomy" id="8187"/>
    <lineage>
        <taxon>Eukaryota</taxon>
        <taxon>Metazoa</taxon>
        <taxon>Chordata</taxon>
        <taxon>Craniata</taxon>
        <taxon>Vertebrata</taxon>
        <taxon>Euteleostomi</taxon>
        <taxon>Actinopterygii</taxon>
        <taxon>Neopterygii</taxon>
        <taxon>Teleostei</taxon>
        <taxon>Neoteleostei</taxon>
        <taxon>Acanthomorphata</taxon>
        <taxon>Carangaria</taxon>
        <taxon>Carangaria incertae sedis</taxon>
        <taxon>Centropomidae</taxon>
        <taxon>Lates</taxon>
    </lineage>
</organism>
<keyword evidence="5" id="KW-1185">Reference proteome</keyword>
<dbReference type="InParanoid" id="A0A4W6G124"/>
<dbReference type="GO" id="GO:0005829">
    <property type="term" value="C:cytosol"/>
    <property type="evidence" value="ECO:0007669"/>
    <property type="project" value="TreeGrafter"/>
</dbReference>
<dbReference type="InterPro" id="IPR050223">
    <property type="entry name" value="D-isomer_2-hydroxyacid_DH"/>
</dbReference>
<dbReference type="SUPFAM" id="SSF51735">
    <property type="entry name" value="NAD(P)-binding Rossmann-fold domains"/>
    <property type="match status" value="1"/>
</dbReference>
<dbReference type="GO" id="GO:0030267">
    <property type="term" value="F:glyoxylate reductase (NADPH) activity"/>
    <property type="evidence" value="ECO:0007669"/>
    <property type="project" value="TreeGrafter"/>
</dbReference>
<dbReference type="GO" id="GO:0051287">
    <property type="term" value="F:NAD binding"/>
    <property type="evidence" value="ECO:0007669"/>
    <property type="project" value="InterPro"/>
</dbReference>
<dbReference type="InterPro" id="IPR006140">
    <property type="entry name" value="D-isomer_DH_NAD-bd"/>
</dbReference>
<name>A0A4W6G124_LATCA</name>
<comment type="similarity">
    <text evidence="1">Belongs to the D-isomer specific 2-hydroxyacid dehydrogenase family.</text>
</comment>
<evidence type="ECO:0000313" key="4">
    <source>
        <dbReference type="Ensembl" id="ENSLCAP00010057179.1"/>
    </source>
</evidence>
<dbReference type="PANTHER" id="PTHR10996">
    <property type="entry name" value="2-HYDROXYACID DEHYDROGENASE-RELATED"/>
    <property type="match status" value="1"/>
</dbReference>
<dbReference type="STRING" id="8187.ENSLCAP00010057179"/>
<evidence type="ECO:0000256" key="1">
    <source>
        <dbReference type="ARBA" id="ARBA00005854"/>
    </source>
</evidence>
<evidence type="ECO:0000313" key="5">
    <source>
        <dbReference type="Proteomes" id="UP000314980"/>
    </source>
</evidence>
<dbReference type="PANTHER" id="PTHR10996:SF257">
    <property type="entry name" value="GLYOXYLATE REDUCTASE 1"/>
    <property type="match status" value="1"/>
</dbReference>
<reference evidence="4" key="3">
    <citation type="submission" date="2025-09" db="UniProtKB">
        <authorList>
            <consortium name="Ensembl"/>
        </authorList>
    </citation>
    <scope>IDENTIFICATION</scope>
</reference>
<dbReference type="Proteomes" id="UP000314980">
    <property type="component" value="Unassembled WGS sequence"/>
</dbReference>
<accession>A0A4W6G124</accession>
<feature type="domain" description="D-isomer specific 2-hydroxyacid dehydrogenase NAD-binding" evidence="3">
    <location>
        <begin position="59"/>
        <end position="105"/>
    </location>
</feature>
<reference evidence="4" key="2">
    <citation type="submission" date="2025-08" db="UniProtKB">
        <authorList>
            <consortium name="Ensembl"/>
        </authorList>
    </citation>
    <scope>IDENTIFICATION</scope>
</reference>
<proteinExistence type="inferred from homology"/>
<evidence type="ECO:0000256" key="2">
    <source>
        <dbReference type="ARBA" id="ARBA00023002"/>
    </source>
</evidence>
<dbReference type="InterPro" id="IPR036291">
    <property type="entry name" value="NAD(P)-bd_dom_sf"/>
</dbReference>
<protein>
    <recommendedName>
        <fullName evidence="3">D-isomer specific 2-hydroxyacid dehydrogenase NAD-binding domain-containing protein</fullName>
    </recommendedName>
</protein>
<dbReference type="Ensembl" id="ENSLCAT00010058731.1">
    <property type="protein sequence ID" value="ENSLCAP00010057179.1"/>
    <property type="gene ID" value="ENSLCAG00010026686.1"/>
</dbReference>
<dbReference type="AlphaFoldDB" id="A0A4W6G124"/>
<sequence length="105" mass="11617">HFLERTMSLNINYRFKSLNVVVISGGVGIDHLDMPFIISDSTADLAMGLLLASGSHQIQIPQRLMGVKVIGSTLGIIGMGEIGYKIAQRSKGFEMKILYHNRTRK</sequence>
<dbReference type="GO" id="GO:0016618">
    <property type="term" value="F:hydroxypyruvate reductase [NAD(P)H] activity"/>
    <property type="evidence" value="ECO:0007669"/>
    <property type="project" value="TreeGrafter"/>
</dbReference>